<dbReference type="GO" id="GO:0009344">
    <property type="term" value="C:nitrite reductase complex [NAD(P)H]"/>
    <property type="evidence" value="ECO:0007669"/>
    <property type="project" value="TreeGrafter"/>
</dbReference>
<dbReference type="PANTHER" id="PTHR40562">
    <property type="match status" value="1"/>
</dbReference>
<dbReference type="SUPFAM" id="SSF50022">
    <property type="entry name" value="ISP domain"/>
    <property type="match status" value="1"/>
</dbReference>
<keyword evidence="1" id="KW-0560">Oxidoreductase</keyword>
<dbReference type="AlphaFoldDB" id="A0A7X5LLG5"/>
<dbReference type="EMBL" id="JAAAWN010000011">
    <property type="protein sequence ID" value="NDV91528.1"/>
    <property type="molecule type" value="Genomic_DNA"/>
</dbReference>
<comment type="caution">
    <text evidence="4">The sequence shown here is derived from an EMBL/GenBank/DDBJ whole genome shotgun (WGS) entry which is preliminary data.</text>
</comment>
<dbReference type="GO" id="GO:0042128">
    <property type="term" value="P:nitrate assimilation"/>
    <property type="evidence" value="ECO:0007669"/>
    <property type="project" value="UniProtKB-KW"/>
</dbReference>
<sequence length="118" mass="13042">MTATTQLAPQWCDLCGLEDLVENSGICALVNNQQVAIFTVNIKGEQQIFAISNWDPVGKANVLYRGLLGSVGEEIVVASPLYKEHYSLTTGRCLERDDVSVIAYKVRREGDRLQIAIE</sequence>
<keyword evidence="5" id="KW-1185">Reference proteome</keyword>
<dbReference type="GO" id="GO:0051537">
    <property type="term" value="F:2 iron, 2 sulfur cluster binding"/>
    <property type="evidence" value="ECO:0007669"/>
    <property type="project" value="InterPro"/>
</dbReference>
<dbReference type="RefSeq" id="WP_163085328.1">
    <property type="nucleotide sequence ID" value="NZ_JAAAWN010000011.1"/>
</dbReference>
<dbReference type="InterPro" id="IPR036922">
    <property type="entry name" value="Rieske_2Fe-2S_sf"/>
</dbReference>
<feature type="domain" description="Rieske-like [2Fe-2S]" evidence="3">
    <location>
        <begin position="10"/>
        <end position="115"/>
    </location>
</feature>
<dbReference type="Pfam" id="PF13806">
    <property type="entry name" value="Rieske_2"/>
    <property type="match status" value="1"/>
</dbReference>
<dbReference type="PANTHER" id="PTHR40562:SF1">
    <property type="entry name" value="NITRITE REDUCTASE (NADH) SMALL SUBUNIT"/>
    <property type="match status" value="1"/>
</dbReference>
<proteinExistence type="predicted"/>
<gene>
    <name evidence="4" type="primary">nirD</name>
    <name evidence="4" type="ORF">GTH32_10070</name>
</gene>
<evidence type="ECO:0000256" key="2">
    <source>
        <dbReference type="ARBA" id="ARBA00023063"/>
    </source>
</evidence>
<evidence type="ECO:0000256" key="1">
    <source>
        <dbReference type="ARBA" id="ARBA00023002"/>
    </source>
</evidence>
<dbReference type="InterPro" id="IPR017881">
    <property type="entry name" value="NirD"/>
</dbReference>
<evidence type="ECO:0000313" key="4">
    <source>
        <dbReference type="EMBL" id="NDV91528.1"/>
    </source>
</evidence>
<dbReference type="CDD" id="cd03529">
    <property type="entry name" value="Rieske_NirD"/>
    <property type="match status" value="1"/>
</dbReference>
<keyword evidence="2" id="KW-0534">Nitrate assimilation</keyword>
<name>A0A7X5LLG5_9ALTE</name>
<reference evidence="4 5" key="1">
    <citation type="submission" date="2020-01" db="EMBL/GenBank/DDBJ databases">
        <authorList>
            <person name="Chen J."/>
            <person name="Zhu S."/>
            <person name="Yang J."/>
        </authorList>
    </citation>
    <scope>NUCLEOTIDE SEQUENCE [LARGE SCALE GENOMIC DNA]</scope>
    <source>
        <strain evidence="4 5">345S023</strain>
    </source>
</reference>
<organism evidence="4 5">
    <name type="scientific">Alteromonas profundi</name>
    <dbReference type="NCBI Taxonomy" id="2696062"/>
    <lineage>
        <taxon>Bacteria</taxon>
        <taxon>Pseudomonadati</taxon>
        <taxon>Pseudomonadota</taxon>
        <taxon>Gammaproteobacteria</taxon>
        <taxon>Alteromonadales</taxon>
        <taxon>Alteromonadaceae</taxon>
        <taxon>Alteromonas/Salinimonas group</taxon>
        <taxon>Alteromonas</taxon>
    </lineage>
</organism>
<dbReference type="Proteomes" id="UP000470213">
    <property type="component" value="Unassembled WGS sequence"/>
</dbReference>
<accession>A0A7X5LLG5</accession>
<dbReference type="Gene3D" id="2.102.10.10">
    <property type="entry name" value="Rieske [2Fe-2S] iron-sulphur domain"/>
    <property type="match status" value="1"/>
</dbReference>
<evidence type="ECO:0000259" key="3">
    <source>
        <dbReference type="Pfam" id="PF13806"/>
    </source>
</evidence>
<dbReference type="InterPro" id="IPR012748">
    <property type="entry name" value="Rieske-like_NirD"/>
</dbReference>
<evidence type="ECO:0000313" key="5">
    <source>
        <dbReference type="Proteomes" id="UP000470213"/>
    </source>
</evidence>
<protein>
    <submittedName>
        <fullName evidence="4">Nitrite reductase small subunit NirD</fullName>
    </submittedName>
</protein>
<dbReference type="GO" id="GO:0008942">
    <property type="term" value="F:nitrite reductase [NAD(P)H] activity"/>
    <property type="evidence" value="ECO:0007669"/>
    <property type="project" value="InterPro"/>
</dbReference>
<dbReference type="NCBIfam" id="TIGR02378">
    <property type="entry name" value="nirD_assim_sml"/>
    <property type="match status" value="1"/>
</dbReference>
<dbReference type="PROSITE" id="PS51300">
    <property type="entry name" value="NIRD"/>
    <property type="match status" value="1"/>
</dbReference>